<reference evidence="1" key="1">
    <citation type="submission" date="2014-09" db="EMBL/GenBank/DDBJ databases">
        <authorList>
            <person name="Magalhaes I.L.F."/>
            <person name="Oliveira U."/>
            <person name="Santos F.R."/>
            <person name="Vidigal T.H.D.A."/>
            <person name="Brescovit A.D."/>
            <person name="Santos A.J."/>
        </authorList>
    </citation>
    <scope>NUCLEOTIDE SEQUENCE</scope>
    <source>
        <tissue evidence="1">Shoot tissue taken approximately 20 cm above the soil surface</tissue>
    </source>
</reference>
<proteinExistence type="predicted"/>
<reference evidence="1" key="2">
    <citation type="journal article" date="2015" name="Data Brief">
        <title>Shoot transcriptome of the giant reed, Arundo donax.</title>
        <authorList>
            <person name="Barrero R.A."/>
            <person name="Guerrero F.D."/>
            <person name="Moolhuijzen P."/>
            <person name="Goolsby J.A."/>
            <person name="Tidwell J."/>
            <person name="Bellgard S.E."/>
            <person name="Bellgard M.I."/>
        </authorList>
    </citation>
    <scope>NUCLEOTIDE SEQUENCE</scope>
    <source>
        <tissue evidence="1">Shoot tissue taken approximately 20 cm above the soil surface</tissue>
    </source>
</reference>
<protein>
    <submittedName>
        <fullName evidence="1">Uncharacterized protein</fullName>
    </submittedName>
</protein>
<evidence type="ECO:0000313" key="1">
    <source>
        <dbReference type="EMBL" id="JAE17806.1"/>
    </source>
</evidence>
<sequence>MIMMFSSCSELSET</sequence>
<organism evidence="1">
    <name type="scientific">Arundo donax</name>
    <name type="common">Giant reed</name>
    <name type="synonym">Donax arundinaceus</name>
    <dbReference type="NCBI Taxonomy" id="35708"/>
    <lineage>
        <taxon>Eukaryota</taxon>
        <taxon>Viridiplantae</taxon>
        <taxon>Streptophyta</taxon>
        <taxon>Embryophyta</taxon>
        <taxon>Tracheophyta</taxon>
        <taxon>Spermatophyta</taxon>
        <taxon>Magnoliopsida</taxon>
        <taxon>Liliopsida</taxon>
        <taxon>Poales</taxon>
        <taxon>Poaceae</taxon>
        <taxon>PACMAD clade</taxon>
        <taxon>Arundinoideae</taxon>
        <taxon>Arundineae</taxon>
        <taxon>Arundo</taxon>
    </lineage>
</organism>
<accession>A0A0A9G5J3</accession>
<name>A0A0A9G5J3_ARUDO</name>
<dbReference type="EMBL" id="GBRH01180090">
    <property type="protein sequence ID" value="JAE17806.1"/>
    <property type="molecule type" value="Transcribed_RNA"/>
</dbReference>